<dbReference type="Gene3D" id="3.20.20.70">
    <property type="entry name" value="Aldolase class I"/>
    <property type="match status" value="1"/>
</dbReference>
<dbReference type="InterPro" id="IPR013785">
    <property type="entry name" value="Aldolase_TIM"/>
</dbReference>
<dbReference type="PATRIC" id="fig|1434123.4.peg.752"/>
<reference evidence="7 8" key="1">
    <citation type="submission" date="2014-07" db="EMBL/GenBank/DDBJ databases">
        <title>Methanogenic archaea and the global carbon cycle.</title>
        <authorList>
            <person name="Henriksen J.R."/>
            <person name="Luke J."/>
            <person name="Reinhart S."/>
            <person name="Benedict M.N."/>
            <person name="Youngblut N.D."/>
            <person name="Metcalf M.E."/>
            <person name="Whitaker R.J."/>
            <person name="Metcalf W.W."/>
        </authorList>
    </citation>
    <scope>NUCLEOTIDE SEQUENCE [LARGE SCALE GENOMIC DNA]</scope>
    <source>
        <strain evidence="7 8">Z-761</strain>
    </source>
</reference>
<keyword evidence="4" id="KW-0411">Iron-sulfur</keyword>
<keyword evidence="3" id="KW-0408">Iron</keyword>
<sequence length="353" mass="39714">MEQFTEDETGSFYSYLSEGCRLCQEGAKMVLFVTGLCPRSCFYCPLSDERQGKDLVFANERPINSDEDLLREAELMNALGTGITGGEPLLKLERVLHYVRMLKASFGIEHHIHLYTSLAPGRQILEKLADAGLDEIRFHPPQECWENLKNSQYVGVLQNAKELGIKAGIEIPSLEGAEKVAAFAKEMGVFLNLNELEFSDNNSEALLKNGFCLESDTSSAAAGSCKFAKIAFAKCKKTHFCSSIYKDAVQLRKRFQRIAKNTAREFDEITDDGTLVYGVIEGGDQELAEKTLQNMEIPSELYEIKDGKIEIAWWVLEELKEDIKEELEPSGSRLIIIERYPFEDGMLVELIPL</sequence>
<dbReference type="EMBL" id="CP009520">
    <property type="protein sequence ID" value="AKB42931.1"/>
    <property type="molecule type" value="Genomic_DNA"/>
</dbReference>
<dbReference type="GO" id="GO:0003824">
    <property type="term" value="F:catalytic activity"/>
    <property type="evidence" value="ECO:0007669"/>
    <property type="project" value="InterPro"/>
</dbReference>
<dbReference type="InterPro" id="IPR040087">
    <property type="entry name" value="MJ0021-like"/>
</dbReference>
<dbReference type="SFLD" id="SFLDG01108">
    <property type="entry name" value="Uncharacterised_Radical_SAM_Su"/>
    <property type="match status" value="1"/>
</dbReference>
<evidence type="ECO:0000313" key="8">
    <source>
        <dbReference type="Proteomes" id="UP000033096"/>
    </source>
</evidence>
<evidence type="ECO:0000256" key="3">
    <source>
        <dbReference type="ARBA" id="ARBA00023004"/>
    </source>
</evidence>
<dbReference type="Pfam" id="PF04055">
    <property type="entry name" value="Radical_SAM"/>
    <property type="match status" value="1"/>
</dbReference>
<feature type="domain" description="Radical SAM core" evidence="5">
    <location>
        <begin position="33"/>
        <end position="138"/>
    </location>
</feature>
<dbReference type="GO" id="GO:0046872">
    <property type="term" value="F:metal ion binding"/>
    <property type="evidence" value="ECO:0007669"/>
    <property type="project" value="UniProtKB-KW"/>
</dbReference>
<evidence type="ECO:0000259" key="6">
    <source>
        <dbReference type="Pfam" id="PF26257"/>
    </source>
</evidence>
<dbReference type="GeneID" id="24809044"/>
<dbReference type="Pfam" id="PF26257">
    <property type="entry name" value="DUF8061"/>
    <property type="match status" value="1"/>
</dbReference>
<dbReference type="CDD" id="cd01335">
    <property type="entry name" value="Radical_SAM"/>
    <property type="match status" value="1"/>
</dbReference>
<dbReference type="AlphaFoldDB" id="A0A0E3LGQ5"/>
<dbReference type="PANTHER" id="PTHR43288:SF1">
    <property type="entry name" value="GLYCYL-RADICAL ENZYME ACTIVATING ENZYME MJ0021-RELATED"/>
    <property type="match status" value="1"/>
</dbReference>
<evidence type="ECO:0000256" key="2">
    <source>
        <dbReference type="ARBA" id="ARBA00022723"/>
    </source>
</evidence>
<dbReference type="SFLD" id="SFLDS00029">
    <property type="entry name" value="Radical_SAM"/>
    <property type="match status" value="1"/>
</dbReference>
<keyword evidence="1" id="KW-0949">S-adenosyl-L-methionine</keyword>
<accession>A0A0E3LGQ5</accession>
<evidence type="ECO:0000256" key="1">
    <source>
        <dbReference type="ARBA" id="ARBA00022691"/>
    </source>
</evidence>
<dbReference type="InterPro" id="IPR058374">
    <property type="entry name" value="DUF8061"/>
</dbReference>
<evidence type="ECO:0000256" key="4">
    <source>
        <dbReference type="ARBA" id="ARBA00023014"/>
    </source>
</evidence>
<dbReference type="InterPro" id="IPR058240">
    <property type="entry name" value="rSAM_sf"/>
</dbReference>
<dbReference type="RefSeq" id="WP_048118121.1">
    <property type="nucleotide sequence ID" value="NZ_CP009520.1"/>
</dbReference>
<dbReference type="SUPFAM" id="SSF102114">
    <property type="entry name" value="Radical SAM enzymes"/>
    <property type="match status" value="1"/>
</dbReference>
<evidence type="ECO:0000313" key="7">
    <source>
        <dbReference type="EMBL" id="AKB42931.1"/>
    </source>
</evidence>
<gene>
    <name evidence="7" type="ORF">MSVAZ_0662</name>
</gene>
<name>A0A0E3LGQ5_9EURY</name>
<evidence type="ECO:0000259" key="5">
    <source>
        <dbReference type="Pfam" id="PF04055"/>
    </source>
</evidence>
<keyword evidence="8" id="KW-1185">Reference proteome</keyword>
<organism evidence="7 8">
    <name type="scientific">Methanosarcina vacuolata Z-761</name>
    <dbReference type="NCBI Taxonomy" id="1434123"/>
    <lineage>
        <taxon>Archaea</taxon>
        <taxon>Methanobacteriati</taxon>
        <taxon>Methanobacteriota</taxon>
        <taxon>Stenosarchaea group</taxon>
        <taxon>Methanomicrobia</taxon>
        <taxon>Methanosarcinales</taxon>
        <taxon>Methanosarcinaceae</taxon>
        <taxon>Methanosarcina</taxon>
    </lineage>
</organism>
<dbReference type="Proteomes" id="UP000033096">
    <property type="component" value="Chromosome"/>
</dbReference>
<feature type="domain" description="DUF8061" evidence="6">
    <location>
        <begin position="273"/>
        <end position="353"/>
    </location>
</feature>
<proteinExistence type="predicted"/>
<keyword evidence="2" id="KW-0479">Metal-binding</keyword>
<dbReference type="KEGG" id="mvc:MSVAZ_0662"/>
<dbReference type="STRING" id="1434123.MSVAZ_0662"/>
<protein>
    <submittedName>
        <fullName evidence="7">His-Xaa-Ser system radical SAM maturase HxsC</fullName>
    </submittedName>
</protein>
<dbReference type="InterPro" id="IPR007197">
    <property type="entry name" value="rSAM"/>
</dbReference>
<dbReference type="GO" id="GO:0051536">
    <property type="term" value="F:iron-sulfur cluster binding"/>
    <property type="evidence" value="ECO:0007669"/>
    <property type="project" value="UniProtKB-KW"/>
</dbReference>
<dbReference type="HOGENOM" id="CLU_053467_0_0_2"/>
<dbReference type="PANTHER" id="PTHR43288">
    <property type="entry name" value="BIOTIN SYNTHASE-RELATED PROTEIN, RADICAL SAM SUPERFAMILY"/>
    <property type="match status" value="1"/>
</dbReference>